<dbReference type="EMBL" id="JALJOV010000841">
    <property type="protein sequence ID" value="KAK9860412.1"/>
    <property type="molecule type" value="Genomic_DNA"/>
</dbReference>
<name>A0AAW1SVU9_9CHLO</name>
<dbReference type="SUPFAM" id="SSF53613">
    <property type="entry name" value="Ribokinase-like"/>
    <property type="match status" value="1"/>
</dbReference>
<dbReference type="AlphaFoldDB" id="A0AAW1SVU9"/>
<protein>
    <recommendedName>
        <fullName evidence="1">Carbohydrate kinase PfkB domain-containing protein</fullName>
    </recommendedName>
</protein>
<feature type="domain" description="Carbohydrate kinase PfkB" evidence="1">
    <location>
        <begin position="102"/>
        <end position="372"/>
    </location>
</feature>
<evidence type="ECO:0000259" key="1">
    <source>
        <dbReference type="Pfam" id="PF00294"/>
    </source>
</evidence>
<organism evidence="2 3">
    <name type="scientific">Apatococcus fuscideae</name>
    <dbReference type="NCBI Taxonomy" id="2026836"/>
    <lineage>
        <taxon>Eukaryota</taxon>
        <taxon>Viridiplantae</taxon>
        <taxon>Chlorophyta</taxon>
        <taxon>core chlorophytes</taxon>
        <taxon>Trebouxiophyceae</taxon>
        <taxon>Chlorellales</taxon>
        <taxon>Chlorellaceae</taxon>
        <taxon>Apatococcus</taxon>
    </lineage>
</organism>
<dbReference type="Gene3D" id="3.40.1190.20">
    <property type="match status" value="1"/>
</dbReference>
<keyword evidence="3" id="KW-1185">Reference proteome</keyword>
<proteinExistence type="predicted"/>
<dbReference type="PANTHER" id="PTHR47826">
    <property type="entry name" value="OS03G0164700 PROTEIN"/>
    <property type="match status" value="1"/>
</dbReference>
<accession>A0AAW1SVU9</accession>
<gene>
    <name evidence="2" type="ORF">WJX84_000796</name>
</gene>
<reference evidence="2 3" key="1">
    <citation type="journal article" date="2024" name="Nat. Commun.">
        <title>Phylogenomics reveals the evolutionary origins of lichenization in chlorophyte algae.</title>
        <authorList>
            <person name="Puginier C."/>
            <person name="Libourel C."/>
            <person name="Otte J."/>
            <person name="Skaloud P."/>
            <person name="Haon M."/>
            <person name="Grisel S."/>
            <person name="Petersen M."/>
            <person name="Berrin J.G."/>
            <person name="Delaux P.M."/>
            <person name="Dal Grande F."/>
            <person name="Keller J."/>
        </authorList>
    </citation>
    <scope>NUCLEOTIDE SEQUENCE [LARGE SCALE GENOMIC DNA]</scope>
    <source>
        <strain evidence="2 3">SAG 2523</strain>
    </source>
</reference>
<dbReference type="PANTHER" id="PTHR47826:SF1">
    <property type="entry name" value="OS03G0164700 PROTEIN"/>
    <property type="match status" value="1"/>
</dbReference>
<dbReference type="InterPro" id="IPR029056">
    <property type="entry name" value="Ribokinase-like"/>
</dbReference>
<dbReference type="Proteomes" id="UP001485043">
    <property type="component" value="Unassembled WGS sequence"/>
</dbReference>
<dbReference type="InterPro" id="IPR011611">
    <property type="entry name" value="PfkB_dom"/>
</dbReference>
<comment type="caution">
    <text evidence="2">The sequence shown here is derived from an EMBL/GenBank/DDBJ whole genome shotgun (WGS) entry which is preliminary data.</text>
</comment>
<evidence type="ECO:0000313" key="2">
    <source>
        <dbReference type="EMBL" id="KAK9860412.1"/>
    </source>
</evidence>
<sequence length="411" mass="43033">MPCAVWVASIVSSTSVPRPILFAPRSSLLTPFDSLSRKSHRTLLASSAASSGLDLVALSNICVDIVLPVKDLPPLDVESRKKLLAEKSASLAATGDRSNWEVGGSCNVAIAAARLGLRVATCGNIASDVYGHFLRKTLEAEGIPQNAELALADLFPTLRETLLVLTFVTSGGKHAFCSRYDFGPWPLLKGIETLADGAHQMMATAKAVFINGFVFDELPPDVVALAAQRAQQAGAAIFFDPGPRAFTLQEGPRRAALDAILDIADVVLMTQEEALAVAGESEPFHAAKAVLDRPQARAQWVVIKLGGTGSQLHTSTHVVSQPAFQVEVKDCVGCGDSMGGAIVLGFIQKRSLSATLTLANAVGGATAMGLGAGRNVAGREDVLSLLQRGIDFPNPHGPSPADCRAALELVA</sequence>
<evidence type="ECO:0000313" key="3">
    <source>
        <dbReference type="Proteomes" id="UP001485043"/>
    </source>
</evidence>
<dbReference type="Pfam" id="PF00294">
    <property type="entry name" value="PfkB"/>
    <property type="match status" value="1"/>
</dbReference>